<comment type="caution">
    <text evidence="1">The sequence shown here is derived from an EMBL/GenBank/DDBJ whole genome shotgun (WGS) entry which is preliminary data.</text>
</comment>
<sequence>MLGQPWYHDEKGGKKMEEMVGRCDTCGKTIYCLDGFLNGVHTDSGSLQCFQCYEADTKKEN</sequence>
<evidence type="ECO:0000313" key="2">
    <source>
        <dbReference type="Proteomes" id="UP000265816"/>
    </source>
</evidence>
<keyword evidence="2" id="KW-1185">Reference proteome</keyword>
<proteinExistence type="predicted"/>
<reference evidence="1 2" key="1">
    <citation type="submission" date="2018-08" db="EMBL/GenBank/DDBJ databases">
        <title>Bacillus jemisoniae sp. nov., Bacillus chryseoplanitiae sp. nov., Bacillus resnikiae sp. nov., and Bacillus frankliniae sp. nov., isolated from Viking spacecraft and associated surfaces.</title>
        <authorList>
            <person name="Seuylemezian A."/>
            <person name="Vaishampayan P."/>
        </authorList>
    </citation>
    <scope>NUCLEOTIDE SEQUENCE [LARGE SCALE GENOMIC DNA]</scope>
    <source>
        <strain evidence="1 2">JJ-247</strain>
    </source>
</reference>
<accession>A0A398B8G6</accession>
<evidence type="ECO:0000313" key="1">
    <source>
        <dbReference type="EMBL" id="RID84200.1"/>
    </source>
</evidence>
<organism evidence="1 2">
    <name type="scientific">Mesobacillus zeae</name>
    <dbReference type="NCBI Taxonomy" id="1917180"/>
    <lineage>
        <taxon>Bacteria</taxon>
        <taxon>Bacillati</taxon>
        <taxon>Bacillota</taxon>
        <taxon>Bacilli</taxon>
        <taxon>Bacillales</taxon>
        <taxon>Bacillaceae</taxon>
        <taxon>Mesobacillus</taxon>
    </lineage>
</organism>
<dbReference type="EMBL" id="QWVT01000023">
    <property type="protein sequence ID" value="RID84200.1"/>
    <property type="molecule type" value="Genomic_DNA"/>
</dbReference>
<name>A0A398B8G6_9BACI</name>
<dbReference type="Proteomes" id="UP000265816">
    <property type="component" value="Unassembled WGS sequence"/>
</dbReference>
<gene>
    <name evidence="1" type="ORF">D1970_13870</name>
</gene>
<dbReference type="AlphaFoldDB" id="A0A398B8G6"/>
<protein>
    <submittedName>
        <fullName evidence="1">Uncharacterized protein</fullName>
    </submittedName>
</protein>